<reference evidence="3 4" key="1">
    <citation type="submission" date="2024-03" db="EMBL/GenBank/DDBJ databases">
        <title>Natural products discovery in diverse microorganisms through a two-stage MS feature dereplication strategy.</title>
        <authorList>
            <person name="Zhang R."/>
        </authorList>
    </citation>
    <scope>NUCLEOTIDE SEQUENCE [LARGE SCALE GENOMIC DNA]</scope>
    <source>
        <strain evidence="3 4">18930</strain>
    </source>
</reference>
<evidence type="ECO:0000259" key="2">
    <source>
        <dbReference type="Pfam" id="PF13649"/>
    </source>
</evidence>
<dbReference type="Proteomes" id="UP001432000">
    <property type="component" value="Chromosome"/>
</dbReference>
<organism evidence="3 4">
    <name type="scientific">Rhodococcus sovatensis</name>
    <dbReference type="NCBI Taxonomy" id="1805840"/>
    <lineage>
        <taxon>Bacteria</taxon>
        <taxon>Bacillati</taxon>
        <taxon>Actinomycetota</taxon>
        <taxon>Actinomycetes</taxon>
        <taxon>Mycobacteriales</taxon>
        <taxon>Nocardiaceae</taxon>
        <taxon>Rhodococcus</taxon>
    </lineage>
</organism>
<dbReference type="PANTHER" id="PTHR43861:SF3">
    <property type="entry name" value="PUTATIVE (AFU_ORTHOLOGUE AFUA_2G14390)-RELATED"/>
    <property type="match status" value="1"/>
</dbReference>
<dbReference type="GO" id="GO:0032259">
    <property type="term" value="P:methylation"/>
    <property type="evidence" value="ECO:0007669"/>
    <property type="project" value="UniProtKB-KW"/>
</dbReference>
<dbReference type="EMBL" id="CP147846">
    <property type="protein sequence ID" value="WXG68320.1"/>
    <property type="molecule type" value="Genomic_DNA"/>
</dbReference>
<keyword evidence="3" id="KW-0489">Methyltransferase</keyword>
<name>A0ABZ2PGV6_9NOCA</name>
<proteinExistence type="predicted"/>
<evidence type="ECO:0000313" key="4">
    <source>
        <dbReference type="Proteomes" id="UP001432000"/>
    </source>
</evidence>
<evidence type="ECO:0000313" key="3">
    <source>
        <dbReference type="EMBL" id="WXG68320.1"/>
    </source>
</evidence>
<sequence>MDASAWDAKYSAADLVYGAPPNQTLVEFATALPRGRALDLASGEGRNALWLATRGWEVTAVDFSAVGLTKGHRIASKSPKSVQNRLTWVQADVTTALPEPEYDLVLMLYLHLPHAQRRTVIHNAIGGLKPDGILMILGHHSSNIADGIGGPQDPEILYTPEQLASDVGGHAAILRCEKRIRATPDGAAIDALLLASRSSLGSGAERG</sequence>
<evidence type="ECO:0000256" key="1">
    <source>
        <dbReference type="ARBA" id="ARBA00022679"/>
    </source>
</evidence>
<keyword evidence="4" id="KW-1185">Reference proteome</keyword>
<dbReference type="InterPro" id="IPR041698">
    <property type="entry name" value="Methyltransf_25"/>
</dbReference>
<dbReference type="SUPFAM" id="SSF53335">
    <property type="entry name" value="S-adenosyl-L-methionine-dependent methyltransferases"/>
    <property type="match status" value="1"/>
</dbReference>
<dbReference type="RefSeq" id="WP_338888451.1">
    <property type="nucleotide sequence ID" value="NZ_CP147846.1"/>
</dbReference>
<keyword evidence="1 3" id="KW-0808">Transferase</keyword>
<dbReference type="InterPro" id="IPR029063">
    <property type="entry name" value="SAM-dependent_MTases_sf"/>
</dbReference>
<dbReference type="CDD" id="cd02440">
    <property type="entry name" value="AdoMet_MTases"/>
    <property type="match status" value="1"/>
</dbReference>
<feature type="domain" description="Methyltransferase" evidence="2">
    <location>
        <begin position="38"/>
        <end position="132"/>
    </location>
</feature>
<dbReference type="Gene3D" id="3.40.50.150">
    <property type="entry name" value="Vaccinia Virus protein VP39"/>
    <property type="match status" value="1"/>
</dbReference>
<dbReference type="GO" id="GO:0008168">
    <property type="term" value="F:methyltransferase activity"/>
    <property type="evidence" value="ECO:0007669"/>
    <property type="project" value="UniProtKB-KW"/>
</dbReference>
<accession>A0ABZ2PGV6</accession>
<gene>
    <name evidence="3" type="ORF">WDS16_24510</name>
</gene>
<dbReference type="EC" id="2.1.-.-" evidence="3"/>
<dbReference type="PANTHER" id="PTHR43861">
    <property type="entry name" value="TRANS-ACONITATE 2-METHYLTRANSFERASE-RELATED"/>
    <property type="match status" value="1"/>
</dbReference>
<protein>
    <submittedName>
        <fullName evidence="3">Class I SAM-dependent methyltransferase</fullName>
        <ecNumber evidence="3">2.1.-.-</ecNumber>
    </submittedName>
</protein>
<dbReference type="Pfam" id="PF13649">
    <property type="entry name" value="Methyltransf_25"/>
    <property type="match status" value="1"/>
</dbReference>